<dbReference type="RefSeq" id="WP_323451892.1">
    <property type="nucleotide sequence ID" value="NZ_LC735414.1"/>
</dbReference>
<geneLocation type="plasmid" evidence="2 3">
    <name>pYSPA8-1</name>
</geneLocation>
<feature type="compositionally biased region" description="Basic and acidic residues" evidence="1">
    <location>
        <begin position="336"/>
        <end position="348"/>
    </location>
</feature>
<proteinExistence type="predicted"/>
<dbReference type="EMBL" id="LC735414">
    <property type="protein sequence ID" value="BDT39533.1"/>
    <property type="molecule type" value="Genomic_DNA"/>
</dbReference>
<evidence type="ECO:0000256" key="1">
    <source>
        <dbReference type="SAM" id="MobiDB-lite"/>
    </source>
</evidence>
<dbReference type="Proteomes" id="UP001291653">
    <property type="component" value="Plasmid pYSPA8-1"/>
</dbReference>
<evidence type="ECO:0000313" key="3">
    <source>
        <dbReference type="Proteomes" id="UP001291653"/>
    </source>
</evidence>
<accession>A0AA86MBH7</accession>
<keyword evidence="3" id="KW-1185">Reference proteome</keyword>
<reference evidence="2 3" key="1">
    <citation type="submission" date="2022-10" db="EMBL/GenBank/DDBJ databases">
        <title>Draft genome sequence of Streptomyces sp. YSPA8.</title>
        <authorList>
            <person name="Moriuchi R."/>
            <person name="Dohra H."/>
            <person name="Yamamura H."/>
            <person name="Kodani S."/>
        </authorList>
    </citation>
    <scope>NUCLEOTIDE SEQUENCE [LARGE SCALE GENOMIC DNA]</scope>
    <source>
        <strain evidence="2 3">YSPA8</strain>
        <plasmid evidence="2 3">pYSPA8-1</plasmid>
    </source>
</reference>
<evidence type="ECO:0000313" key="2">
    <source>
        <dbReference type="EMBL" id="BDT39533.1"/>
    </source>
</evidence>
<name>A0AA86MBH7_9ACTN</name>
<feature type="compositionally biased region" description="Basic and acidic residues" evidence="1">
    <location>
        <begin position="301"/>
        <end position="318"/>
    </location>
</feature>
<protein>
    <submittedName>
        <fullName evidence="2">Uncharacterized protein</fullName>
    </submittedName>
</protein>
<organism evidence="2 3">
    <name type="scientific">Streptomyces yaizuensis</name>
    <dbReference type="NCBI Taxonomy" id="2989713"/>
    <lineage>
        <taxon>Bacteria</taxon>
        <taxon>Bacillati</taxon>
        <taxon>Actinomycetota</taxon>
        <taxon>Actinomycetes</taxon>
        <taxon>Kitasatosporales</taxon>
        <taxon>Streptomycetaceae</taxon>
        <taxon>Streptomyces</taxon>
    </lineage>
</organism>
<feature type="region of interest" description="Disordered" evidence="1">
    <location>
        <begin position="286"/>
        <end position="348"/>
    </location>
</feature>
<sequence>MTNLPAPPAPENLLGCARQYQAAIHLRGGDRVYIPAAVLADSLIEVQWERRLNGTSTGRIVLAKQHLARECCAVLGTVEPWCHELSVYRDEDLVWQGPVLRVTEEEAAITVDARDITAWLARLVNTRATNYPKGRDIALISQDVITGNLNWTTLAHPTTDWPRMLAYLSRVNAGVVYRLNRAGSIWTDTVLTIVQELADQGFEWTALGRRMLIRPEKTETKDRARARLVPEHLPGGISVIKDGEDAATSVFATSQTDTDPGVTVSVSLPRGERARRSCGRLDMLVRHNPRVEAESPAQQQRRRDAIEKKYDQREKAIRQDAQADLNRILEGPNTPTERKQAEARRRQRDEQIAVLRRLEAKERKESDDRIKEWEKVLTALALRQLATKTLRGRWPVPTVITVQSNARLSPDAPLTVDALVPGERVDVAAIGFCREVTQAMKLTQVRAQWGGQGGESIGISLTPLTETITEGP</sequence>
<gene>
    <name evidence="2" type="ORF">SYYSPA8_37075</name>
</gene>
<dbReference type="AlphaFoldDB" id="A0AA86MBH7"/>
<keyword evidence="2" id="KW-0614">Plasmid</keyword>